<keyword evidence="1" id="KW-0472">Membrane</keyword>
<dbReference type="EMBL" id="CAKXAJ010024752">
    <property type="protein sequence ID" value="CAH2229883.1"/>
    <property type="molecule type" value="Genomic_DNA"/>
</dbReference>
<protein>
    <submittedName>
        <fullName evidence="2">Jg8259 protein</fullName>
    </submittedName>
</protein>
<reference evidence="2" key="1">
    <citation type="submission" date="2022-03" db="EMBL/GenBank/DDBJ databases">
        <authorList>
            <person name="Lindestad O."/>
        </authorList>
    </citation>
    <scope>NUCLEOTIDE SEQUENCE</scope>
</reference>
<accession>A0A8S4R2V2</accession>
<evidence type="ECO:0000256" key="1">
    <source>
        <dbReference type="SAM" id="Phobius"/>
    </source>
</evidence>
<feature type="non-terminal residue" evidence="2">
    <location>
        <position position="1"/>
    </location>
</feature>
<evidence type="ECO:0000313" key="2">
    <source>
        <dbReference type="EMBL" id="CAH2229883.1"/>
    </source>
</evidence>
<gene>
    <name evidence="2" type="primary">jg8259</name>
    <name evidence="2" type="ORF">PAEG_LOCUS9171</name>
</gene>
<evidence type="ECO:0000313" key="3">
    <source>
        <dbReference type="Proteomes" id="UP000838756"/>
    </source>
</evidence>
<dbReference type="AlphaFoldDB" id="A0A8S4R2V2"/>
<comment type="caution">
    <text evidence="2">The sequence shown here is derived from an EMBL/GenBank/DDBJ whole genome shotgun (WGS) entry which is preliminary data.</text>
</comment>
<feature type="transmembrane region" description="Helical" evidence="1">
    <location>
        <begin position="91"/>
        <end position="112"/>
    </location>
</feature>
<proteinExistence type="predicted"/>
<keyword evidence="1" id="KW-1133">Transmembrane helix</keyword>
<keyword evidence="3" id="KW-1185">Reference proteome</keyword>
<dbReference type="Proteomes" id="UP000838756">
    <property type="component" value="Unassembled WGS sequence"/>
</dbReference>
<keyword evidence="1" id="KW-0812">Transmembrane</keyword>
<organism evidence="2 3">
    <name type="scientific">Pararge aegeria aegeria</name>
    <dbReference type="NCBI Taxonomy" id="348720"/>
    <lineage>
        <taxon>Eukaryota</taxon>
        <taxon>Metazoa</taxon>
        <taxon>Ecdysozoa</taxon>
        <taxon>Arthropoda</taxon>
        <taxon>Hexapoda</taxon>
        <taxon>Insecta</taxon>
        <taxon>Pterygota</taxon>
        <taxon>Neoptera</taxon>
        <taxon>Endopterygota</taxon>
        <taxon>Lepidoptera</taxon>
        <taxon>Glossata</taxon>
        <taxon>Ditrysia</taxon>
        <taxon>Papilionoidea</taxon>
        <taxon>Nymphalidae</taxon>
        <taxon>Satyrinae</taxon>
        <taxon>Satyrini</taxon>
        <taxon>Parargina</taxon>
        <taxon>Pararge</taxon>
    </lineage>
</organism>
<sequence length="155" mass="17023">LWETSPWIQKAGSLPTTPVGLQLHEAGSPSRMRTTLANCGSVDLTSLWELYEELSDFLTMSSVTVKLSDIQSHDKMRAGVRTRPPRSESEVLITITASLSLVLSTSLLYLILSSSFQPIIGPLQGTRLLRQREGVKSTILAQCGLVDSTHLCEHM</sequence>
<name>A0A8S4R2V2_9NEOP</name>